<keyword evidence="4" id="KW-1185">Reference proteome</keyword>
<dbReference type="AlphaFoldDB" id="A0A1Q9AC03"/>
<evidence type="ECO:0000313" key="3">
    <source>
        <dbReference type="EMBL" id="OLP52378.1"/>
    </source>
</evidence>
<evidence type="ECO:0000313" key="5">
    <source>
        <dbReference type="Proteomes" id="UP000544107"/>
    </source>
</evidence>
<dbReference type="RefSeq" id="WP_075612519.1">
    <property type="nucleotide sequence ID" value="NZ_JACIED010000007.1"/>
</dbReference>
<sequence length="279" mass="30774">MIDDFLKAFCSLAPHAFEACVPPPSIFTWITSDGGQLFVSTLLGAVVGASVAGVIQFLISRAEFRRNMRQSAAERRRVRRLEVADQRRKNKTIALHIGVKAMALTNQMYSLMGLIISAVDDANAAGVTEGAIAVKMVSMSGISRDPLEFTTEELAFLFWSNESDLANKLLLLNEKISSLTDAVHTYSDRRMAFPEVAATGAEALTKIREKELCDLADGICQGLHEDFIFMLEIMEELPTAFDRTFSESAFFNAEIPEAGKTRLATFTEILKAHDIEILS</sequence>
<keyword evidence="1" id="KW-0812">Transmembrane</keyword>
<accession>A0A1Q9AC03</accession>
<name>A0A1Q9AC03_9HYPH</name>
<comment type="caution">
    <text evidence="3">The sequence shown here is derived from an EMBL/GenBank/DDBJ whole genome shotgun (WGS) entry which is preliminary data.</text>
</comment>
<dbReference type="EMBL" id="MKIN01000014">
    <property type="protein sequence ID" value="OLP52378.1"/>
    <property type="molecule type" value="Genomic_DNA"/>
</dbReference>
<protein>
    <submittedName>
        <fullName evidence="3">Uncharacterized protein</fullName>
    </submittedName>
</protein>
<reference evidence="2 5" key="2">
    <citation type="submission" date="2020-08" db="EMBL/GenBank/DDBJ databases">
        <title>Genomic Encyclopedia of Type Strains, Phase IV (KMG-IV): sequencing the most valuable type-strain genomes for metagenomic binning, comparative biology and taxonomic classification.</title>
        <authorList>
            <person name="Goeker M."/>
        </authorList>
    </citation>
    <scope>NUCLEOTIDE SEQUENCE [LARGE SCALE GENOMIC DNA]</scope>
    <source>
        <strain evidence="2 5">DSM 100021</strain>
    </source>
</reference>
<feature type="transmembrane region" description="Helical" evidence="1">
    <location>
        <begin position="37"/>
        <end position="59"/>
    </location>
</feature>
<dbReference type="EMBL" id="JACIED010000007">
    <property type="protein sequence ID" value="MBB4010265.1"/>
    <property type="molecule type" value="Genomic_DNA"/>
</dbReference>
<dbReference type="Proteomes" id="UP000185598">
    <property type="component" value="Unassembled WGS sequence"/>
</dbReference>
<proteinExistence type="predicted"/>
<organism evidence="3 4">
    <name type="scientific">Allorhizobium taibaishanense</name>
    <dbReference type="NCBI Taxonomy" id="887144"/>
    <lineage>
        <taxon>Bacteria</taxon>
        <taxon>Pseudomonadati</taxon>
        <taxon>Pseudomonadota</taxon>
        <taxon>Alphaproteobacteria</taxon>
        <taxon>Hyphomicrobiales</taxon>
        <taxon>Rhizobiaceae</taxon>
        <taxon>Rhizobium/Agrobacterium group</taxon>
        <taxon>Allorhizobium</taxon>
    </lineage>
</organism>
<dbReference type="Proteomes" id="UP000544107">
    <property type="component" value="Unassembled WGS sequence"/>
</dbReference>
<evidence type="ECO:0000313" key="2">
    <source>
        <dbReference type="EMBL" id="MBB4010265.1"/>
    </source>
</evidence>
<evidence type="ECO:0000256" key="1">
    <source>
        <dbReference type="SAM" id="Phobius"/>
    </source>
</evidence>
<gene>
    <name evidence="3" type="ORF">BJF91_02290</name>
    <name evidence="2" type="ORF">GGQ71_004563</name>
</gene>
<keyword evidence="1" id="KW-0472">Membrane</keyword>
<keyword evidence="1" id="KW-1133">Transmembrane helix</keyword>
<evidence type="ECO:0000313" key="4">
    <source>
        <dbReference type="Proteomes" id="UP000185598"/>
    </source>
</evidence>
<reference evidence="3 4" key="1">
    <citation type="submission" date="2016-09" db="EMBL/GenBank/DDBJ databases">
        <title>Rhizobium oryziradicis sp. nov., isolated from the root of rice.</title>
        <authorList>
            <person name="Zhao J."/>
            <person name="Zhang X."/>
        </authorList>
    </citation>
    <scope>NUCLEOTIDE SEQUENCE [LARGE SCALE GENOMIC DNA]</scope>
    <source>
        <strain evidence="3 4">14971</strain>
    </source>
</reference>